<evidence type="ECO:0000256" key="5">
    <source>
        <dbReference type="ARBA" id="ARBA00022801"/>
    </source>
</evidence>
<keyword evidence="2" id="KW-0548">Nucleotidyltransferase</keyword>
<evidence type="ECO:0000256" key="2">
    <source>
        <dbReference type="ARBA" id="ARBA00022695"/>
    </source>
</evidence>
<accession>A0AAV4D0J1</accession>
<keyword evidence="4" id="KW-0255">Endonuclease</keyword>
<evidence type="ECO:0000256" key="4">
    <source>
        <dbReference type="ARBA" id="ARBA00022759"/>
    </source>
</evidence>
<dbReference type="GO" id="GO:0003964">
    <property type="term" value="F:RNA-directed DNA polymerase activity"/>
    <property type="evidence" value="ECO:0007669"/>
    <property type="project" value="UniProtKB-KW"/>
</dbReference>
<evidence type="ECO:0000313" key="9">
    <source>
        <dbReference type="Proteomes" id="UP000735302"/>
    </source>
</evidence>
<dbReference type="Pfam" id="PF17917">
    <property type="entry name" value="RT_RNaseH"/>
    <property type="match status" value="1"/>
</dbReference>
<dbReference type="InterPro" id="IPR043502">
    <property type="entry name" value="DNA/RNA_pol_sf"/>
</dbReference>
<name>A0AAV4D0J1_9GAST</name>
<dbReference type="Gene3D" id="3.10.20.370">
    <property type="match status" value="1"/>
</dbReference>
<dbReference type="PANTHER" id="PTHR37984">
    <property type="entry name" value="PROTEIN CBG26694"/>
    <property type="match status" value="1"/>
</dbReference>
<sequence>MRYDPKLDLRLACDASPYGIGAVLSHITRNNEERPIAYISRALNPAEKKYSQHDKEALAILWLIRKFFNYLCGRHFTLATDHQPLKFIFDPKKGIPAMSAARQQRYATFLSGFNYTIEYRKLELNANAHGYHDFHYPPLLKTRPTD</sequence>
<evidence type="ECO:0000256" key="3">
    <source>
        <dbReference type="ARBA" id="ARBA00022722"/>
    </source>
</evidence>
<proteinExistence type="predicted"/>
<keyword evidence="3" id="KW-0540">Nuclease</keyword>
<keyword evidence="9" id="KW-1185">Reference proteome</keyword>
<dbReference type="InterPro" id="IPR050951">
    <property type="entry name" value="Retrovirus_Pol_polyprotein"/>
</dbReference>
<evidence type="ECO:0000256" key="1">
    <source>
        <dbReference type="ARBA" id="ARBA00022679"/>
    </source>
</evidence>
<evidence type="ECO:0000259" key="7">
    <source>
        <dbReference type="Pfam" id="PF17917"/>
    </source>
</evidence>
<evidence type="ECO:0000313" key="8">
    <source>
        <dbReference type="EMBL" id="GFO37581.1"/>
    </source>
</evidence>
<protein>
    <submittedName>
        <fullName evidence="8">Transposon tf2-6 polyprotein</fullName>
    </submittedName>
</protein>
<dbReference type="Proteomes" id="UP000735302">
    <property type="component" value="Unassembled WGS sequence"/>
</dbReference>
<keyword evidence="5" id="KW-0378">Hydrolase</keyword>
<evidence type="ECO:0000256" key="6">
    <source>
        <dbReference type="ARBA" id="ARBA00022918"/>
    </source>
</evidence>
<gene>
    <name evidence="8" type="ORF">PoB_006408600</name>
</gene>
<dbReference type="AlphaFoldDB" id="A0AAV4D0J1"/>
<dbReference type="PANTHER" id="PTHR37984:SF5">
    <property type="entry name" value="PROTEIN NYNRIN-LIKE"/>
    <property type="match status" value="1"/>
</dbReference>
<comment type="caution">
    <text evidence="8">The sequence shown here is derived from an EMBL/GenBank/DDBJ whole genome shotgun (WGS) entry which is preliminary data.</text>
</comment>
<dbReference type="SUPFAM" id="SSF56672">
    <property type="entry name" value="DNA/RNA polymerases"/>
    <property type="match status" value="1"/>
</dbReference>
<feature type="domain" description="Reverse transcriptase RNase H-like" evidence="7">
    <location>
        <begin position="4"/>
        <end position="113"/>
    </location>
</feature>
<dbReference type="InterPro" id="IPR041373">
    <property type="entry name" value="RT_RNaseH"/>
</dbReference>
<dbReference type="CDD" id="cd09274">
    <property type="entry name" value="RNase_HI_RT_Ty3"/>
    <property type="match status" value="1"/>
</dbReference>
<keyword evidence="6" id="KW-0695">RNA-directed DNA polymerase</keyword>
<dbReference type="FunFam" id="3.10.20.370:FF:000001">
    <property type="entry name" value="Retrovirus-related Pol polyprotein from transposon 17.6-like protein"/>
    <property type="match status" value="1"/>
</dbReference>
<dbReference type="GO" id="GO:0004519">
    <property type="term" value="F:endonuclease activity"/>
    <property type="evidence" value="ECO:0007669"/>
    <property type="project" value="UniProtKB-KW"/>
</dbReference>
<dbReference type="GO" id="GO:0016787">
    <property type="term" value="F:hydrolase activity"/>
    <property type="evidence" value="ECO:0007669"/>
    <property type="project" value="UniProtKB-KW"/>
</dbReference>
<keyword evidence="1" id="KW-0808">Transferase</keyword>
<reference evidence="8 9" key="1">
    <citation type="journal article" date="2021" name="Elife">
        <title>Chloroplast acquisition without the gene transfer in kleptoplastic sea slugs, Plakobranchus ocellatus.</title>
        <authorList>
            <person name="Maeda T."/>
            <person name="Takahashi S."/>
            <person name="Yoshida T."/>
            <person name="Shimamura S."/>
            <person name="Takaki Y."/>
            <person name="Nagai Y."/>
            <person name="Toyoda A."/>
            <person name="Suzuki Y."/>
            <person name="Arimoto A."/>
            <person name="Ishii H."/>
            <person name="Satoh N."/>
            <person name="Nishiyama T."/>
            <person name="Hasebe M."/>
            <person name="Maruyama T."/>
            <person name="Minagawa J."/>
            <person name="Obokata J."/>
            <person name="Shigenobu S."/>
        </authorList>
    </citation>
    <scope>NUCLEOTIDE SEQUENCE [LARGE SCALE GENOMIC DNA]</scope>
</reference>
<dbReference type="EMBL" id="BLXT01007274">
    <property type="protein sequence ID" value="GFO37581.1"/>
    <property type="molecule type" value="Genomic_DNA"/>
</dbReference>
<organism evidence="8 9">
    <name type="scientific">Plakobranchus ocellatus</name>
    <dbReference type="NCBI Taxonomy" id="259542"/>
    <lineage>
        <taxon>Eukaryota</taxon>
        <taxon>Metazoa</taxon>
        <taxon>Spiralia</taxon>
        <taxon>Lophotrochozoa</taxon>
        <taxon>Mollusca</taxon>
        <taxon>Gastropoda</taxon>
        <taxon>Heterobranchia</taxon>
        <taxon>Euthyneura</taxon>
        <taxon>Panpulmonata</taxon>
        <taxon>Sacoglossa</taxon>
        <taxon>Placobranchoidea</taxon>
        <taxon>Plakobranchidae</taxon>
        <taxon>Plakobranchus</taxon>
    </lineage>
</organism>